<organism evidence="1 2">
    <name type="scientific">Sphagnum troendelagicum</name>
    <dbReference type="NCBI Taxonomy" id="128251"/>
    <lineage>
        <taxon>Eukaryota</taxon>
        <taxon>Viridiplantae</taxon>
        <taxon>Streptophyta</taxon>
        <taxon>Embryophyta</taxon>
        <taxon>Bryophyta</taxon>
        <taxon>Sphagnophytina</taxon>
        <taxon>Sphagnopsida</taxon>
        <taxon>Sphagnales</taxon>
        <taxon>Sphagnaceae</taxon>
        <taxon>Sphagnum</taxon>
    </lineage>
</organism>
<dbReference type="Proteomes" id="UP001497512">
    <property type="component" value="Chromosome 15"/>
</dbReference>
<evidence type="ECO:0000313" key="1">
    <source>
        <dbReference type="EMBL" id="CAK9205444.1"/>
    </source>
</evidence>
<keyword evidence="2" id="KW-1185">Reference proteome</keyword>
<protein>
    <submittedName>
        <fullName evidence="1">Uncharacterized protein</fullName>
    </submittedName>
</protein>
<sequence length="221" mass="24648">MADEIALKNAINTLSRNGMPNSEVFVNWCVNQRVKGHLNYTQLRAITKKARDLADCSNNTVKADLWSKKKDGKGFSDPFQLFPRTVSRVMCVISTADASKFAANKNFTKVLAAANRPSNYKFTVGSTNINVSLDSDSELLIRCSYLDEAKVTWRKVVDSKVRKKIYDALVFLSVYGGTYANPPSDLKPQLLQSRGIYHMFTAIANGGTLFYVEMPQNCIVV</sequence>
<reference evidence="1" key="1">
    <citation type="submission" date="2024-02" db="EMBL/GenBank/DDBJ databases">
        <authorList>
            <consortium name="ELIXIR-Norway"/>
            <consortium name="Elixir Norway"/>
        </authorList>
    </citation>
    <scope>NUCLEOTIDE SEQUENCE</scope>
</reference>
<gene>
    <name evidence="1" type="ORF">CSSPTR1EN2_LOCUS7851</name>
</gene>
<evidence type="ECO:0000313" key="2">
    <source>
        <dbReference type="Proteomes" id="UP001497512"/>
    </source>
</evidence>
<proteinExistence type="predicted"/>
<accession>A0ABP0TUU1</accession>
<dbReference type="EMBL" id="OZ019907">
    <property type="protein sequence ID" value="CAK9205444.1"/>
    <property type="molecule type" value="Genomic_DNA"/>
</dbReference>
<name>A0ABP0TUU1_9BRYO</name>